<dbReference type="Pfam" id="PF00903">
    <property type="entry name" value="Glyoxalase"/>
    <property type="match status" value="1"/>
</dbReference>
<dbReference type="PANTHER" id="PTHR35006:SF1">
    <property type="entry name" value="BLL2941 PROTEIN"/>
    <property type="match status" value="1"/>
</dbReference>
<dbReference type="EMBL" id="JBHUCJ010000103">
    <property type="protein sequence ID" value="MFD3226712.1"/>
    <property type="molecule type" value="Genomic_DNA"/>
</dbReference>
<dbReference type="GO" id="GO:0051213">
    <property type="term" value="F:dioxygenase activity"/>
    <property type="evidence" value="ECO:0007669"/>
    <property type="project" value="UniProtKB-KW"/>
</dbReference>
<proteinExistence type="predicted"/>
<dbReference type="PANTHER" id="PTHR35006">
    <property type="entry name" value="GLYOXALASE FAMILY PROTEIN (AFU_ORTHOLOGUE AFUA_5G14830)"/>
    <property type="match status" value="1"/>
</dbReference>
<dbReference type="KEGG" id="rah:Rahaq_4937"/>
<keyword evidence="2" id="KW-0223">Dioxygenase</keyword>
<dbReference type="eggNOG" id="COG0346">
    <property type="taxonomic scope" value="Bacteria"/>
</dbReference>
<gene>
    <name evidence="2" type="ordered locus">Rahaq_4937</name>
    <name evidence="3" type="ORF">ACFPK4_24525</name>
</gene>
<organism evidence="2 4">
    <name type="scientific">Rahnella sp. (strain Y9602)</name>
    <dbReference type="NCBI Taxonomy" id="2703885"/>
    <lineage>
        <taxon>Bacteria</taxon>
        <taxon>Pseudomonadati</taxon>
        <taxon>Pseudomonadota</taxon>
        <taxon>Gammaproteobacteria</taxon>
        <taxon>Enterobacterales</taxon>
        <taxon>Yersiniaceae</taxon>
        <taxon>Rahnella</taxon>
    </lineage>
</organism>
<reference evidence="4" key="1">
    <citation type="submission" date="2011-01" db="EMBL/GenBank/DDBJ databases">
        <title>Complete sequence of plasmid1 of Rahnella sp. Y9602.</title>
        <authorList>
            <consortium name="US DOE Joint Genome Institute"/>
            <person name="Lucas S."/>
            <person name="Copeland A."/>
            <person name="Lapidus A."/>
            <person name="Cheng J.-F."/>
            <person name="Goodwin L."/>
            <person name="Pitluck S."/>
            <person name="Lu M."/>
            <person name="Detter J.C."/>
            <person name="Han C."/>
            <person name="Tapia R."/>
            <person name="Land M."/>
            <person name="Hauser L."/>
            <person name="Kyrpides N."/>
            <person name="Ivanova N."/>
            <person name="Ovchinnikova G."/>
            <person name="Pagani I."/>
            <person name="Sobecky P.A."/>
            <person name="Martinez R.J."/>
            <person name="Woyke T."/>
        </authorList>
    </citation>
    <scope>NUCLEOTIDE SEQUENCE [LARGE SCALE GENOMIC DNA]</scope>
    <source>
        <strain evidence="4">Y9602</strain>
        <plasmid evidence="4">pRAHAQ01</plasmid>
    </source>
</reference>
<reference evidence="2 4" key="2">
    <citation type="journal article" date="2012" name="J. Bacteriol.">
        <title>Complete Genome Sequence of Rahnella sp. Strain Y9602, a Gammaproteobacterium Isolate from Metal- and Radionuclide-Contaminated Soil.</title>
        <authorList>
            <person name="Martinez R.J."/>
            <person name="Bruce D."/>
            <person name="Detter C."/>
            <person name="Goodwin L.A."/>
            <person name="Han J."/>
            <person name="Han C.S."/>
            <person name="Held B."/>
            <person name="Land M.L."/>
            <person name="Mikhailova N."/>
            <person name="Nolan M."/>
            <person name="Pennacchio L."/>
            <person name="Pitluck S."/>
            <person name="Tapia R."/>
            <person name="Woyke T."/>
            <person name="Sobecky P.A."/>
        </authorList>
    </citation>
    <scope>NUCLEOTIDE SEQUENCE [LARGE SCALE GENOMIC DNA]</scope>
    <source>
        <strain evidence="2 4">Y9602</strain>
        <plasmid evidence="2 4">pRAHAQ01</plasmid>
    </source>
</reference>
<keyword evidence="2" id="KW-0560">Oxidoreductase</keyword>
<dbReference type="InterPro" id="IPR029068">
    <property type="entry name" value="Glyas_Bleomycin-R_OHBP_Dase"/>
</dbReference>
<dbReference type="HOGENOM" id="CLU_046006_6_0_6"/>
<dbReference type="CDD" id="cd07262">
    <property type="entry name" value="VOC_like"/>
    <property type="match status" value="1"/>
</dbReference>
<dbReference type="PROSITE" id="PS51819">
    <property type="entry name" value="VOC"/>
    <property type="match status" value="1"/>
</dbReference>
<dbReference type="GeneID" id="95420836"/>
<dbReference type="Gene3D" id="3.10.180.10">
    <property type="entry name" value="2,3-Dihydroxybiphenyl 1,2-Dioxygenase, domain 1"/>
    <property type="match status" value="1"/>
</dbReference>
<evidence type="ECO:0000313" key="3">
    <source>
        <dbReference type="EMBL" id="MFD3226712.1"/>
    </source>
</evidence>
<keyword evidence="5" id="KW-1185">Reference proteome</keyword>
<dbReference type="RefSeq" id="WP_013578193.1">
    <property type="nucleotide sequence ID" value="NC_015062.1"/>
</dbReference>
<evidence type="ECO:0000259" key="1">
    <source>
        <dbReference type="PROSITE" id="PS51819"/>
    </source>
</evidence>
<protein>
    <submittedName>
        <fullName evidence="2">Glyoxalase/bleomycin resistance protein/dioxygenase</fullName>
    </submittedName>
    <submittedName>
        <fullName evidence="3">VOC family protein</fullName>
    </submittedName>
</protein>
<accession>A0A0H3FGW2</accession>
<dbReference type="EMBL" id="CP002506">
    <property type="protein sequence ID" value="ADW76512.1"/>
    <property type="molecule type" value="Genomic_DNA"/>
</dbReference>
<dbReference type="OrthoDB" id="9800438at2"/>
<reference evidence="3 5" key="3">
    <citation type="submission" date="2024-09" db="EMBL/GenBank/DDBJ databases">
        <title>Genomes of Rahnella.</title>
        <authorList>
            <person name="Mnguni F.C."/>
            <person name="Shin G.Y."/>
            <person name="Coutinho T."/>
        </authorList>
    </citation>
    <scope>NUCLEOTIDE SEQUENCE [LARGE SCALE GENOMIC DNA]</scope>
    <source>
        <strain evidence="3 5">20WA0057</strain>
    </source>
</reference>
<sequence>MISHICIGVNDFERAYKFYATVMAELGHILKFCDDEKPWAAWMAPDAPRPLFLIGKPLDGDTASAGNGQMVALLAKTRHTVDRIYEYAIANGARDEGQPGLRPHYHADYYGAYFRDADGNKLCICCHEPQV</sequence>
<feature type="domain" description="VOC" evidence="1">
    <location>
        <begin position="1"/>
        <end position="127"/>
    </location>
</feature>
<dbReference type="SUPFAM" id="SSF54593">
    <property type="entry name" value="Glyoxalase/Bleomycin resistance protein/Dihydroxybiphenyl dioxygenase"/>
    <property type="match status" value="1"/>
</dbReference>
<dbReference type="InterPro" id="IPR004360">
    <property type="entry name" value="Glyas_Fos-R_dOase_dom"/>
</dbReference>
<dbReference type="Proteomes" id="UP001598201">
    <property type="component" value="Unassembled WGS sequence"/>
</dbReference>
<dbReference type="AlphaFoldDB" id="A0A0H3FGW2"/>
<evidence type="ECO:0000313" key="2">
    <source>
        <dbReference type="EMBL" id="ADW76512.1"/>
    </source>
</evidence>
<evidence type="ECO:0000313" key="4">
    <source>
        <dbReference type="Proteomes" id="UP000007257"/>
    </source>
</evidence>
<geneLocation type="plasmid" evidence="2 4">
    <name>pRAHAQ01</name>
</geneLocation>
<evidence type="ECO:0000313" key="5">
    <source>
        <dbReference type="Proteomes" id="UP001598201"/>
    </source>
</evidence>
<dbReference type="Proteomes" id="UP000007257">
    <property type="component" value="Plasmid pRAHAQ01"/>
</dbReference>
<keyword evidence="2" id="KW-0614">Plasmid</keyword>
<name>A0A0H3FGW2_RAHSY</name>
<dbReference type="InterPro" id="IPR037523">
    <property type="entry name" value="VOC_core"/>
</dbReference>